<protein>
    <submittedName>
        <fullName evidence="1">Uncharacterized protein</fullName>
    </submittedName>
</protein>
<dbReference type="Proteomes" id="UP000722989">
    <property type="component" value="Unassembled WGS sequence"/>
</dbReference>
<proteinExistence type="predicted"/>
<keyword evidence="2" id="KW-1185">Reference proteome</keyword>
<name>A0ABX0Y6C4_9ACTN</name>
<organism evidence="1 2">
    <name type="scientific">Planosporangium thailandense</name>
    <dbReference type="NCBI Taxonomy" id="765197"/>
    <lineage>
        <taxon>Bacteria</taxon>
        <taxon>Bacillati</taxon>
        <taxon>Actinomycetota</taxon>
        <taxon>Actinomycetes</taxon>
        <taxon>Micromonosporales</taxon>
        <taxon>Micromonosporaceae</taxon>
        <taxon>Planosporangium</taxon>
    </lineage>
</organism>
<feature type="non-terminal residue" evidence="1">
    <location>
        <position position="53"/>
    </location>
</feature>
<gene>
    <name evidence="1" type="ORF">HC031_30215</name>
</gene>
<comment type="caution">
    <text evidence="1">The sequence shown here is derived from an EMBL/GenBank/DDBJ whole genome shotgun (WGS) entry which is preliminary data.</text>
</comment>
<evidence type="ECO:0000313" key="1">
    <source>
        <dbReference type="EMBL" id="NJC73956.1"/>
    </source>
</evidence>
<evidence type="ECO:0000313" key="2">
    <source>
        <dbReference type="Proteomes" id="UP000722989"/>
    </source>
</evidence>
<reference evidence="1 2" key="1">
    <citation type="submission" date="2020-03" db="EMBL/GenBank/DDBJ databases">
        <title>WGS of the type strain of Planosporangium spp.</title>
        <authorList>
            <person name="Thawai C."/>
        </authorList>
    </citation>
    <scope>NUCLEOTIDE SEQUENCE [LARGE SCALE GENOMIC DNA]</scope>
    <source>
        <strain evidence="1 2">TBRC 5610</strain>
    </source>
</reference>
<accession>A0ABX0Y6C4</accession>
<dbReference type="EMBL" id="JAATVY010000040">
    <property type="protein sequence ID" value="NJC73956.1"/>
    <property type="molecule type" value="Genomic_DNA"/>
</dbReference>
<sequence>MDEALAVLDRAVVRCRSASVWAWSDAELVDSLDYMHTLIQQLTAFQLRLVREV</sequence>